<accession>A0A1B2I8T5</accession>
<dbReference type="STRING" id="1197717.BED41_15340"/>
<keyword evidence="7 9" id="KW-1133">Transmembrane helix</keyword>
<dbReference type="GO" id="GO:0048472">
    <property type="term" value="F:threonine-phosphate decarboxylase activity"/>
    <property type="evidence" value="ECO:0007669"/>
    <property type="project" value="InterPro"/>
</dbReference>
<evidence type="ECO:0000256" key="8">
    <source>
        <dbReference type="ARBA" id="ARBA00023136"/>
    </source>
</evidence>
<feature type="transmembrane region" description="Helical" evidence="9">
    <location>
        <begin position="49"/>
        <end position="74"/>
    </location>
</feature>
<evidence type="ECO:0000256" key="6">
    <source>
        <dbReference type="ARBA" id="ARBA00022692"/>
    </source>
</evidence>
<feature type="transmembrane region" description="Helical" evidence="9">
    <location>
        <begin position="249"/>
        <end position="270"/>
    </location>
</feature>
<dbReference type="Pfam" id="PF03186">
    <property type="entry name" value="CobD_Cbib"/>
    <property type="match status" value="1"/>
</dbReference>
<sequence>MVLQILAALLLDALFGDPRWPTHPVVLVGRLITFYEKFFYAREDGRRRGLLFCAAVLATVAAVVAVAITAAGFIGRWAQTALNIYLLYAAIAFKSLKDESLPVARALASGNLERARKQVGRIVGRDTERLDAGGVTRAAVETIAESYIDGVVSVLFWMTVGSLFGLAAVFAWLFKAASTMDSMVGYDDERYRDFGWAAAKLDDILNFIPARLGAIIAIGAGALANMDYRRAWRIFRRDRLNHKSPNSAHGESVFAGLLGIRLGGGAFYGGEWEARPTLGDDLREPEPNDILRAHYIMNISVALCAVLIFAVERRLY</sequence>
<feature type="transmembrane region" description="Helical" evidence="9">
    <location>
        <begin position="208"/>
        <end position="228"/>
    </location>
</feature>
<evidence type="ECO:0000256" key="1">
    <source>
        <dbReference type="ARBA" id="ARBA00004651"/>
    </source>
</evidence>
<evidence type="ECO:0000313" key="10">
    <source>
        <dbReference type="EMBL" id="ANZ46355.1"/>
    </source>
</evidence>
<dbReference type="Proteomes" id="UP000093044">
    <property type="component" value="Chromosome"/>
</dbReference>
<dbReference type="UniPathway" id="UPA00148"/>
<feature type="transmembrane region" description="Helical" evidence="9">
    <location>
        <begin position="290"/>
        <end position="311"/>
    </location>
</feature>
<dbReference type="HAMAP" id="MF_00024">
    <property type="entry name" value="CobD_CbiB"/>
    <property type="match status" value="1"/>
</dbReference>
<dbReference type="OrthoDB" id="9811967at2"/>
<feature type="transmembrane region" description="Helical" evidence="9">
    <location>
        <begin position="154"/>
        <end position="174"/>
    </location>
</feature>
<organism evidence="10 11">
    <name type="scientific">Cloacibacillus porcorum</name>
    <dbReference type="NCBI Taxonomy" id="1197717"/>
    <lineage>
        <taxon>Bacteria</taxon>
        <taxon>Thermotogati</taxon>
        <taxon>Synergistota</taxon>
        <taxon>Synergistia</taxon>
        <taxon>Synergistales</taxon>
        <taxon>Synergistaceae</taxon>
        <taxon>Cloacibacillus</taxon>
    </lineage>
</organism>
<name>A0A1B2I8T5_9BACT</name>
<evidence type="ECO:0000256" key="9">
    <source>
        <dbReference type="HAMAP-Rule" id="MF_00024"/>
    </source>
</evidence>
<gene>
    <name evidence="9" type="primary">cobD</name>
    <name evidence="10" type="ORF">BED41_15340</name>
</gene>
<protein>
    <recommendedName>
        <fullName evidence="9">Cobalamin biosynthesis protein CobD</fullName>
    </recommendedName>
</protein>
<comment type="function">
    <text evidence="9">Converts cobyric acid to cobinamide by the addition of aminopropanol on the F carboxylic group.</text>
</comment>
<reference evidence="10" key="1">
    <citation type="submission" date="2016-08" db="EMBL/GenBank/DDBJ databases">
        <title>Complete genome of Cloacibacillus porcorum.</title>
        <authorList>
            <person name="Looft T."/>
            <person name="Bayles D.O."/>
            <person name="Alt D.P."/>
        </authorList>
    </citation>
    <scope>NUCLEOTIDE SEQUENCE [LARGE SCALE GENOMIC DNA]</scope>
    <source>
        <strain evidence="10">CL-84</strain>
    </source>
</reference>
<keyword evidence="6 9" id="KW-0812">Transmembrane</keyword>
<keyword evidence="4 9" id="KW-1003">Cell membrane</keyword>
<evidence type="ECO:0000256" key="3">
    <source>
        <dbReference type="ARBA" id="ARBA00006263"/>
    </source>
</evidence>
<comment type="pathway">
    <text evidence="2 9">Cofactor biosynthesis; adenosylcobalamin biosynthesis.</text>
</comment>
<dbReference type="GO" id="GO:0015420">
    <property type="term" value="F:ABC-type vitamin B12 transporter activity"/>
    <property type="evidence" value="ECO:0007669"/>
    <property type="project" value="UniProtKB-UniRule"/>
</dbReference>
<keyword evidence="5 9" id="KW-0169">Cobalamin biosynthesis</keyword>
<dbReference type="KEGG" id="cpor:BED41_15340"/>
<dbReference type="GO" id="GO:0009236">
    <property type="term" value="P:cobalamin biosynthetic process"/>
    <property type="evidence" value="ECO:0007669"/>
    <property type="project" value="UniProtKB-UniRule"/>
</dbReference>
<keyword evidence="11" id="KW-1185">Reference proteome</keyword>
<comment type="subcellular location">
    <subcellularLocation>
        <location evidence="1 9">Cell membrane</location>
        <topology evidence="1 9">Multi-pass membrane protein</topology>
    </subcellularLocation>
</comment>
<dbReference type="EMBL" id="CP016757">
    <property type="protein sequence ID" value="ANZ46355.1"/>
    <property type="molecule type" value="Genomic_DNA"/>
</dbReference>
<dbReference type="PANTHER" id="PTHR34308">
    <property type="entry name" value="COBALAMIN BIOSYNTHESIS PROTEIN CBIB"/>
    <property type="match status" value="1"/>
</dbReference>
<evidence type="ECO:0000256" key="4">
    <source>
        <dbReference type="ARBA" id="ARBA00022475"/>
    </source>
</evidence>
<proteinExistence type="inferred from homology"/>
<evidence type="ECO:0000256" key="7">
    <source>
        <dbReference type="ARBA" id="ARBA00022989"/>
    </source>
</evidence>
<dbReference type="PANTHER" id="PTHR34308:SF1">
    <property type="entry name" value="COBALAMIN BIOSYNTHESIS PROTEIN CBIB"/>
    <property type="match status" value="1"/>
</dbReference>
<keyword evidence="8 9" id="KW-0472">Membrane</keyword>
<dbReference type="AlphaFoldDB" id="A0A1B2I8T5"/>
<dbReference type="NCBIfam" id="TIGR00380">
    <property type="entry name" value="cobal_cbiB"/>
    <property type="match status" value="1"/>
</dbReference>
<evidence type="ECO:0000313" key="11">
    <source>
        <dbReference type="Proteomes" id="UP000093044"/>
    </source>
</evidence>
<dbReference type="InterPro" id="IPR004485">
    <property type="entry name" value="Cobalamin_biosynth_CobD/CbiB"/>
</dbReference>
<evidence type="ECO:0000256" key="2">
    <source>
        <dbReference type="ARBA" id="ARBA00004953"/>
    </source>
</evidence>
<comment type="similarity">
    <text evidence="3 9">Belongs to the CobD/CbiB family.</text>
</comment>
<evidence type="ECO:0000256" key="5">
    <source>
        <dbReference type="ARBA" id="ARBA00022573"/>
    </source>
</evidence>
<dbReference type="GO" id="GO:0005886">
    <property type="term" value="C:plasma membrane"/>
    <property type="evidence" value="ECO:0007669"/>
    <property type="project" value="UniProtKB-SubCell"/>
</dbReference>